<evidence type="ECO:0000256" key="5">
    <source>
        <dbReference type="ARBA" id="ARBA00022692"/>
    </source>
</evidence>
<comment type="cofactor">
    <cofactor evidence="1 12">
        <name>heme</name>
        <dbReference type="ChEBI" id="CHEBI:30413"/>
    </cofactor>
</comment>
<dbReference type="PANTHER" id="PTHR24303:SF31">
    <property type="entry name" value="CYTOCHROME P450 307A1-RELATED"/>
    <property type="match status" value="1"/>
</dbReference>
<evidence type="ECO:0000256" key="1">
    <source>
        <dbReference type="ARBA" id="ARBA00001971"/>
    </source>
</evidence>
<dbReference type="EMBL" id="GL870987">
    <property type="protein sequence ID" value="EGC37950.1"/>
    <property type="molecule type" value="Genomic_DNA"/>
</dbReference>
<evidence type="ECO:0000256" key="8">
    <source>
        <dbReference type="ARBA" id="ARBA00023002"/>
    </source>
</evidence>
<evidence type="ECO:0000313" key="16">
    <source>
        <dbReference type="Proteomes" id="UP000001064"/>
    </source>
</evidence>
<dbReference type="Proteomes" id="UP000001064">
    <property type="component" value="Unassembled WGS sequence"/>
</dbReference>
<proteinExistence type="inferred from homology"/>
<dbReference type="InParanoid" id="F0ZDP0"/>
<dbReference type="PRINTS" id="PR00385">
    <property type="entry name" value="P450"/>
</dbReference>
<evidence type="ECO:0000256" key="3">
    <source>
        <dbReference type="ARBA" id="ARBA00010617"/>
    </source>
</evidence>
<evidence type="ECO:0008006" key="17">
    <source>
        <dbReference type="Google" id="ProtNLM"/>
    </source>
</evidence>
<keyword evidence="11 14" id="KW-0472">Membrane</keyword>
<comment type="subcellular location">
    <subcellularLocation>
        <location evidence="2">Membrane</location>
        <topology evidence="2">Single-pass membrane protein</topology>
    </subcellularLocation>
</comment>
<dbReference type="Pfam" id="PF00067">
    <property type="entry name" value="p450"/>
    <property type="match status" value="1"/>
</dbReference>
<organism evidence="15 16">
    <name type="scientific">Dictyostelium purpureum</name>
    <name type="common">Slime mold</name>
    <dbReference type="NCBI Taxonomy" id="5786"/>
    <lineage>
        <taxon>Eukaryota</taxon>
        <taxon>Amoebozoa</taxon>
        <taxon>Evosea</taxon>
        <taxon>Eumycetozoa</taxon>
        <taxon>Dictyostelia</taxon>
        <taxon>Dictyosteliales</taxon>
        <taxon>Dictyosteliaceae</taxon>
        <taxon>Dictyostelium</taxon>
    </lineage>
</organism>
<evidence type="ECO:0000256" key="13">
    <source>
        <dbReference type="RuleBase" id="RU000461"/>
    </source>
</evidence>
<dbReference type="InterPro" id="IPR017972">
    <property type="entry name" value="Cyt_P450_CS"/>
</dbReference>
<keyword evidence="6 12" id="KW-0479">Metal-binding</keyword>
<dbReference type="PANTHER" id="PTHR24303">
    <property type="entry name" value="HEME-BINDING MONOOXYGENASE FAMILY"/>
    <property type="match status" value="1"/>
</dbReference>
<keyword evidence="4 12" id="KW-0349">Heme</keyword>
<dbReference type="InterPro" id="IPR001128">
    <property type="entry name" value="Cyt_P450"/>
</dbReference>
<accession>F0ZDP0</accession>
<feature type="transmembrane region" description="Helical" evidence="14">
    <location>
        <begin position="6"/>
        <end position="24"/>
    </location>
</feature>
<dbReference type="InterPro" id="IPR036396">
    <property type="entry name" value="Cyt_P450_sf"/>
</dbReference>
<dbReference type="GO" id="GO:0016020">
    <property type="term" value="C:membrane"/>
    <property type="evidence" value="ECO:0007669"/>
    <property type="project" value="UniProtKB-SubCell"/>
</dbReference>
<feature type="binding site" description="axial binding residue" evidence="12">
    <location>
        <position position="457"/>
    </location>
    <ligand>
        <name>heme</name>
        <dbReference type="ChEBI" id="CHEBI:30413"/>
    </ligand>
    <ligandPart>
        <name>Fe</name>
        <dbReference type="ChEBI" id="CHEBI:18248"/>
    </ligandPart>
</feature>
<evidence type="ECO:0000256" key="12">
    <source>
        <dbReference type="PIRSR" id="PIRSR602401-1"/>
    </source>
</evidence>
<dbReference type="CDD" id="cd20617">
    <property type="entry name" value="CYP1_2-like"/>
    <property type="match status" value="1"/>
</dbReference>
<evidence type="ECO:0000256" key="2">
    <source>
        <dbReference type="ARBA" id="ARBA00004167"/>
    </source>
</evidence>
<evidence type="ECO:0000313" key="15">
    <source>
        <dbReference type="EMBL" id="EGC37950.1"/>
    </source>
</evidence>
<dbReference type="eggNOG" id="KOG0156">
    <property type="taxonomic scope" value="Eukaryota"/>
</dbReference>
<keyword evidence="5 14" id="KW-0812">Transmembrane</keyword>
<dbReference type="PROSITE" id="PS00086">
    <property type="entry name" value="CYTOCHROME_P450"/>
    <property type="match status" value="1"/>
</dbReference>
<dbReference type="OMA" id="CREGLPC"/>
<evidence type="ECO:0000256" key="14">
    <source>
        <dbReference type="SAM" id="Phobius"/>
    </source>
</evidence>
<name>F0ZDP0_DICPU</name>
<dbReference type="GO" id="GO:0004497">
    <property type="term" value="F:monooxygenase activity"/>
    <property type="evidence" value="ECO:0007669"/>
    <property type="project" value="UniProtKB-KW"/>
</dbReference>
<dbReference type="AlphaFoldDB" id="F0ZDP0"/>
<gene>
    <name evidence="15" type="ORF">DICPUDRAFT_29455</name>
</gene>
<keyword evidence="7 14" id="KW-1133">Transmembrane helix</keyword>
<dbReference type="GO" id="GO:0020037">
    <property type="term" value="F:heme binding"/>
    <property type="evidence" value="ECO:0007669"/>
    <property type="project" value="InterPro"/>
</dbReference>
<comment type="similarity">
    <text evidence="3 13">Belongs to the cytochrome P450 family.</text>
</comment>
<sequence length="512" mass="60391">MNFIYFIFYIIIIYFFIDFVKKNIKKKKNEPPGPLSLPLIGNLHQLTLLPHRGLTRLADKYKGIYRIYFGDMYTVVVTDFDIIKQMWVNDFIKFADRPKPRSCKSWSNNFQNLGLSDLETWSKVHLIIVSSLTKTKIISKSATTIDEQTKSLLYYINEKCNETSSFGSNKKIIKTFSLNILMEILFSKKLTNNENQNDDATEFVKSVNSVFEYLGKGNLSDFISILRPLYYFSGKGFEREFKYLMDILENIYNEHLVNLDTHNPNDLFDQLIIETNGDKEFIKNVSLDLILAGSDTITCTIEYFILFMINNPVMQERLYKELLDTFGNNIKFISYNDTLKLQYFNACLKETIRIKPPAPLGLFRYSRQDSYVGKNNEYFIPKNTMIFQNIFGLYNSERFIKDCSLFLPDRWMNNKNEEKNENDQDFNDDLMEKENKDKYYQKLDKLFNPFSIGKRRCPGEQIAKVEISIFLCNLFYNFKISNPNENGIIDEKELFFITIRPKPFSMKFTKRK</sequence>
<dbReference type="STRING" id="5786.F0ZDP0"/>
<dbReference type="OrthoDB" id="20571at2759"/>
<dbReference type="GO" id="GO:0005506">
    <property type="term" value="F:iron ion binding"/>
    <property type="evidence" value="ECO:0007669"/>
    <property type="project" value="InterPro"/>
</dbReference>
<evidence type="ECO:0000256" key="7">
    <source>
        <dbReference type="ARBA" id="ARBA00022989"/>
    </source>
</evidence>
<keyword evidence="8 13" id="KW-0560">Oxidoreductase</keyword>
<dbReference type="GO" id="GO:0016705">
    <property type="term" value="F:oxidoreductase activity, acting on paired donors, with incorporation or reduction of molecular oxygen"/>
    <property type="evidence" value="ECO:0007669"/>
    <property type="project" value="InterPro"/>
</dbReference>
<dbReference type="FunFam" id="1.10.630.10:FF:000078">
    <property type="entry name" value="Probable cytochrome P450 515A1"/>
    <property type="match status" value="1"/>
</dbReference>
<keyword evidence="16" id="KW-1185">Reference proteome</keyword>
<keyword evidence="9 12" id="KW-0408">Iron</keyword>
<evidence type="ECO:0000256" key="9">
    <source>
        <dbReference type="ARBA" id="ARBA00023004"/>
    </source>
</evidence>
<reference evidence="16" key="1">
    <citation type="journal article" date="2011" name="Genome Biol.">
        <title>Comparative genomics of the social amoebae Dictyostelium discoideum and Dictyostelium purpureum.</title>
        <authorList>
            <consortium name="US DOE Joint Genome Institute (JGI-PGF)"/>
            <person name="Sucgang R."/>
            <person name="Kuo A."/>
            <person name="Tian X."/>
            <person name="Salerno W."/>
            <person name="Parikh A."/>
            <person name="Feasley C.L."/>
            <person name="Dalin E."/>
            <person name="Tu H."/>
            <person name="Huang E."/>
            <person name="Barry K."/>
            <person name="Lindquist E."/>
            <person name="Shapiro H."/>
            <person name="Bruce D."/>
            <person name="Schmutz J."/>
            <person name="Salamov A."/>
            <person name="Fey P."/>
            <person name="Gaudet P."/>
            <person name="Anjard C."/>
            <person name="Babu M.M."/>
            <person name="Basu S."/>
            <person name="Bushmanova Y."/>
            <person name="van der Wel H."/>
            <person name="Katoh-Kurasawa M."/>
            <person name="Dinh C."/>
            <person name="Coutinho P.M."/>
            <person name="Saito T."/>
            <person name="Elias M."/>
            <person name="Schaap P."/>
            <person name="Kay R.R."/>
            <person name="Henrissat B."/>
            <person name="Eichinger L."/>
            <person name="Rivero F."/>
            <person name="Putnam N.H."/>
            <person name="West C.M."/>
            <person name="Loomis W.F."/>
            <person name="Chisholm R.L."/>
            <person name="Shaulsky G."/>
            <person name="Strassmann J.E."/>
            <person name="Queller D.C."/>
            <person name="Kuspa A."/>
            <person name="Grigoriev I.V."/>
        </authorList>
    </citation>
    <scope>NUCLEOTIDE SEQUENCE [LARGE SCALE GENOMIC DNA]</scope>
    <source>
        <strain evidence="16">QSDP1</strain>
    </source>
</reference>
<dbReference type="InterPro" id="IPR002401">
    <property type="entry name" value="Cyt_P450_E_grp-I"/>
</dbReference>
<evidence type="ECO:0000256" key="4">
    <source>
        <dbReference type="ARBA" id="ARBA00022617"/>
    </source>
</evidence>
<dbReference type="SUPFAM" id="SSF48264">
    <property type="entry name" value="Cytochrome P450"/>
    <property type="match status" value="1"/>
</dbReference>
<dbReference type="PRINTS" id="PR00463">
    <property type="entry name" value="EP450I"/>
</dbReference>
<protein>
    <recommendedName>
        <fullName evidence="17">Cytochrome P450 family protein</fullName>
    </recommendedName>
</protein>
<keyword evidence="10 13" id="KW-0503">Monooxygenase</keyword>
<evidence type="ECO:0000256" key="6">
    <source>
        <dbReference type="ARBA" id="ARBA00022723"/>
    </source>
</evidence>
<dbReference type="Gene3D" id="1.10.630.10">
    <property type="entry name" value="Cytochrome P450"/>
    <property type="match status" value="1"/>
</dbReference>
<dbReference type="GeneID" id="10503041"/>
<dbReference type="VEuPathDB" id="AmoebaDB:DICPUDRAFT_29455"/>
<dbReference type="KEGG" id="dpp:DICPUDRAFT_29455"/>
<evidence type="ECO:0000256" key="11">
    <source>
        <dbReference type="ARBA" id="ARBA00023136"/>
    </source>
</evidence>
<dbReference type="RefSeq" id="XP_003285521.1">
    <property type="nucleotide sequence ID" value="XM_003285473.1"/>
</dbReference>
<evidence type="ECO:0000256" key="10">
    <source>
        <dbReference type="ARBA" id="ARBA00023033"/>
    </source>
</evidence>